<dbReference type="PANTHER" id="PTHR10846">
    <property type="entry name" value="SODIUM/POTASSIUM/CALCIUM EXCHANGER"/>
    <property type="match status" value="1"/>
</dbReference>
<evidence type="ECO:0000256" key="3">
    <source>
        <dbReference type="ARBA" id="ARBA00022989"/>
    </source>
</evidence>
<keyword evidence="4 5" id="KW-0472">Membrane</keyword>
<keyword evidence="3 5" id="KW-1133">Transmembrane helix</keyword>
<feature type="transmembrane region" description="Helical" evidence="5">
    <location>
        <begin position="271"/>
        <end position="289"/>
    </location>
</feature>
<reference evidence="7 8" key="1">
    <citation type="submission" date="2017-07" db="EMBL/GenBank/DDBJ databases">
        <title>Recovery of genomes from metagenomes via a dereplication, aggregation, and scoring strategy.</title>
        <authorList>
            <person name="Sieber C.M."/>
            <person name="Probst A.J."/>
            <person name="Sharrar A."/>
            <person name="Thomas B.C."/>
            <person name="Hess M."/>
            <person name="Tringe S.G."/>
            <person name="Banfield J.F."/>
        </authorList>
    </citation>
    <scope>NUCLEOTIDE SEQUENCE [LARGE SCALE GENOMIC DNA]</scope>
    <source>
        <strain evidence="7">JGI_Cruoil_03_44_89</strain>
    </source>
</reference>
<proteinExistence type="predicted"/>
<protein>
    <recommendedName>
        <fullName evidence="6">Sodium/calcium exchanger membrane region domain-containing protein</fullName>
    </recommendedName>
</protein>
<dbReference type="InterPro" id="IPR004481">
    <property type="entry name" value="K/Na/Ca-exchanger"/>
</dbReference>
<dbReference type="GO" id="GO:0005262">
    <property type="term" value="F:calcium channel activity"/>
    <property type="evidence" value="ECO:0007669"/>
    <property type="project" value="TreeGrafter"/>
</dbReference>
<evidence type="ECO:0000256" key="4">
    <source>
        <dbReference type="ARBA" id="ARBA00023136"/>
    </source>
</evidence>
<dbReference type="PANTHER" id="PTHR10846:SF8">
    <property type="entry name" value="INNER MEMBRANE PROTEIN YRBG"/>
    <property type="match status" value="1"/>
</dbReference>
<feature type="transmembrane region" description="Helical" evidence="5">
    <location>
        <begin position="207"/>
        <end position="229"/>
    </location>
</feature>
<name>A0A235BPV0_UNCW3</name>
<evidence type="ECO:0000256" key="2">
    <source>
        <dbReference type="ARBA" id="ARBA00022692"/>
    </source>
</evidence>
<sequence>MSLWLAILLFFVALFLILKGADWFVDAAAEMAEGFHVPKVLMGATLVSFATVAPEFFVSVMAAAMGKVEMAVGNAVGSPIANIGLILGCCVCFTFMPVSQEMLKRECVMMLAAVVLLFFLSFNKVITRPISLFFLFLVFLYIRYSLRQARNAREGWRREGAIPKADFNLKRELLFFSAGALMVIVGSRLLILTGSSIAMYFGISESVIGLTLVAFGTSLPEFFTAVVAVTKGHKEISVGNIVGANILDIILVLGVSGLVRPLPVDVTTHFFAIPVLLLLSVLLITFGTTRRGFQRWEGGVFVAIYTLYIYYLFL</sequence>
<accession>A0A235BPV0</accession>
<dbReference type="InterPro" id="IPR004837">
    <property type="entry name" value="NaCa_Exmemb"/>
</dbReference>
<dbReference type="EMBL" id="NOZQ01000199">
    <property type="protein sequence ID" value="OYD14206.1"/>
    <property type="molecule type" value="Genomic_DNA"/>
</dbReference>
<evidence type="ECO:0000259" key="6">
    <source>
        <dbReference type="Pfam" id="PF01699"/>
    </source>
</evidence>
<organism evidence="7 8">
    <name type="scientific">candidate division WOR-3 bacterium JGI_Cruoil_03_44_89</name>
    <dbReference type="NCBI Taxonomy" id="1973748"/>
    <lineage>
        <taxon>Bacteria</taxon>
        <taxon>Bacteria division WOR-3</taxon>
    </lineage>
</organism>
<dbReference type="NCBIfam" id="TIGR00367">
    <property type="entry name" value="calcium/sodium antiporter"/>
    <property type="match status" value="1"/>
</dbReference>
<gene>
    <name evidence="7" type="ORF">CH333_08705</name>
</gene>
<comment type="subcellular location">
    <subcellularLocation>
        <location evidence="1">Membrane</location>
        <topology evidence="1">Multi-pass membrane protein</topology>
    </subcellularLocation>
</comment>
<feature type="transmembrane region" description="Helical" evidence="5">
    <location>
        <begin position="241"/>
        <end position="259"/>
    </location>
</feature>
<feature type="domain" description="Sodium/calcium exchanger membrane region" evidence="6">
    <location>
        <begin position="6"/>
        <end position="144"/>
    </location>
</feature>
<dbReference type="GO" id="GO:0005886">
    <property type="term" value="C:plasma membrane"/>
    <property type="evidence" value="ECO:0007669"/>
    <property type="project" value="TreeGrafter"/>
</dbReference>
<feature type="transmembrane region" description="Helical" evidence="5">
    <location>
        <begin position="76"/>
        <end position="96"/>
    </location>
</feature>
<feature type="transmembrane region" description="Helical" evidence="5">
    <location>
        <begin position="173"/>
        <end position="201"/>
    </location>
</feature>
<dbReference type="Pfam" id="PF01699">
    <property type="entry name" value="Na_Ca_ex"/>
    <property type="match status" value="2"/>
</dbReference>
<dbReference type="InterPro" id="IPR044880">
    <property type="entry name" value="NCX_ion-bd_dom_sf"/>
</dbReference>
<feature type="transmembrane region" description="Helical" evidence="5">
    <location>
        <begin position="108"/>
        <end position="141"/>
    </location>
</feature>
<evidence type="ECO:0000313" key="8">
    <source>
        <dbReference type="Proteomes" id="UP000215215"/>
    </source>
</evidence>
<feature type="domain" description="Sodium/calcium exchanger membrane region" evidence="6">
    <location>
        <begin position="173"/>
        <end position="313"/>
    </location>
</feature>
<evidence type="ECO:0000256" key="1">
    <source>
        <dbReference type="ARBA" id="ARBA00004141"/>
    </source>
</evidence>
<feature type="transmembrane region" description="Helical" evidence="5">
    <location>
        <begin position="296"/>
        <end position="313"/>
    </location>
</feature>
<comment type="caution">
    <text evidence="7">The sequence shown here is derived from an EMBL/GenBank/DDBJ whole genome shotgun (WGS) entry which is preliminary data.</text>
</comment>
<feature type="transmembrane region" description="Helical" evidence="5">
    <location>
        <begin position="43"/>
        <end position="64"/>
    </location>
</feature>
<evidence type="ECO:0000313" key="7">
    <source>
        <dbReference type="EMBL" id="OYD14206.1"/>
    </source>
</evidence>
<evidence type="ECO:0000256" key="5">
    <source>
        <dbReference type="SAM" id="Phobius"/>
    </source>
</evidence>
<dbReference type="GO" id="GO:0008273">
    <property type="term" value="F:calcium, potassium:sodium antiporter activity"/>
    <property type="evidence" value="ECO:0007669"/>
    <property type="project" value="TreeGrafter"/>
</dbReference>
<dbReference type="Gene3D" id="1.20.1420.30">
    <property type="entry name" value="NCX, central ion-binding region"/>
    <property type="match status" value="2"/>
</dbReference>
<keyword evidence="2 5" id="KW-0812">Transmembrane</keyword>
<dbReference type="Proteomes" id="UP000215215">
    <property type="component" value="Unassembled WGS sequence"/>
</dbReference>
<dbReference type="AlphaFoldDB" id="A0A235BPV0"/>
<dbReference type="GO" id="GO:0006874">
    <property type="term" value="P:intracellular calcium ion homeostasis"/>
    <property type="evidence" value="ECO:0007669"/>
    <property type="project" value="TreeGrafter"/>
</dbReference>